<dbReference type="HOGENOM" id="CLU_2552824_0_0_6"/>
<dbReference type="EMBL" id="CP002038">
    <property type="protein sequence ID" value="ADM97697.1"/>
    <property type="molecule type" value="Genomic_DNA"/>
</dbReference>
<sequence length="82" mass="9594">MRIDFTLDKQGALKWIEHWRTRQRNIEHQEGADAGKIAGFFTELRVLSQIYYSLSPMWQQVKDVCCILRDHILSGGIPRCAF</sequence>
<protein>
    <submittedName>
        <fullName evidence="1">Uncharacterized protein</fullName>
    </submittedName>
</protein>
<accession>E0SGP8</accession>
<evidence type="ECO:0000313" key="1">
    <source>
        <dbReference type="EMBL" id="ADM97697.1"/>
    </source>
</evidence>
<dbReference type="Proteomes" id="UP000006859">
    <property type="component" value="Chromosome"/>
</dbReference>
<dbReference type="KEGG" id="ddd:Dda3937_00797"/>
<gene>
    <name evidence="1" type="ordered locus">Dda3937_00797</name>
</gene>
<keyword evidence="2" id="KW-1185">Reference proteome</keyword>
<dbReference type="AlphaFoldDB" id="E0SGP8"/>
<organism evidence="1 2">
    <name type="scientific">Dickeya dadantii (strain 3937)</name>
    <name type="common">Erwinia chrysanthemi (strain 3937)</name>
    <dbReference type="NCBI Taxonomy" id="198628"/>
    <lineage>
        <taxon>Bacteria</taxon>
        <taxon>Pseudomonadati</taxon>
        <taxon>Pseudomonadota</taxon>
        <taxon>Gammaproteobacteria</taxon>
        <taxon>Enterobacterales</taxon>
        <taxon>Pectobacteriaceae</taxon>
        <taxon>Dickeya</taxon>
    </lineage>
</organism>
<dbReference type="STRING" id="198628.Dda3937_00797"/>
<name>E0SGP8_DICD3</name>
<proteinExistence type="predicted"/>
<reference evidence="1 2" key="1">
    <citation type="journal article" date="2011" name="J. Bacteriol.">
        <title>Genome sequence of the plant-pathogenic bacterium Dickeya dadantii 3937.</title>
        <authorList>
            <person name="Glasner J.D."/>
            <person name="Yang C.H."/>
            <person name="Reverchon S."/>
            <person name="Hugouvieux-Cotte-Pattat N."/>
            <person name="Condemine G."/>
            <person name="Bohin J.P."/>
            <person name="Van Gijsegem F."/>
            <person name="Yang S."/>
            <person name="Franza T."/>
            <person name="Expert D."/>
            <person name="Plunkett G. III"/>
            <person name="San Francisco M.J."/>
            <person name="Charkowski A.O."/>
            <person name="Py B."/>
            <person name="Bell K."/>
            <person name="Rauscher L."/>
            <person name="Rodriguez-Palenzuela P."/>
            <person name="Toussaint A."/>
            <person name="Holeva M.C."/>
            <person name="He S.Y."/>
            <person name="Douet V."/>
            <person name="Boccara M."/>
            <person name="Blanco C."/>
            <person name="Toth I."/>
            <person name="Anderson B.D."/>
            <person name="Biehl B.S."/>
            <person name="Mau B."/>
            <person name="Flynn S.M."/>
            <person name="Barras F."/>
            <person name="Lindeberg M."/>
            <person name="Birch P.R."/>
            <person name="Tsuyumu S."/>
            <person name="Shi X."/>
            <person name="Hibbing M."/>
            <person name="Yap M.N."/>
            <person name="Carpentier M."/>
            <person name="Dassa E."/>
            <person name="Umehara M."/>
            <person name="Kim J.F."/>
            <person name="Rusch M."/>
            <person name="Soni P."/>
            <person name="Mayhew G.F."/>
            <person name="Fouts D.E."/>
            <person name="Gill S.R."/>
            <person name="Blattner F.R."/>
            <person name="Keen N.T."/>
            <person name="Perna N.T."/>
        </authorList>
    </citation>
    <scope>NUCLEOTIDE SEQUENCE [LARGE SCALE GENOMIC DNA]</scope>
    <source>
        <strain evidence="1 2">3937</strain>
    </source>
</reference>
<evidence type="ECO:0000313" key="2">
    <source>
        <dbReference type="Proteomes" id="UP000006859"/>
    </source>
</evidence>